<dbReference type="PROSITE" id="PS00676">
    <property type="entry name" value="SIGMA54_INTERACT_2"/>
    <property type="match status" value="1"/>
</dbReference>
<dbReference type="InterPro" id="IPR000014">
    <property type="entry name" value="PAS"/>
</dbReference>
<dbReference type="InterPro" id="IPR003593">
    <property type="entry name" value="AAA+_ATPase"/>
</dbReference>
<dbReference type="Pfam" id="PF00158">
    <property type="entry name" value="Sigma54_activat"/>
    <property type="match status" value="1"/>
</dbReference>
<dbReference type="SUPFAM" id="SSF52172">
    <property type="entry name" value="CheY-like"/>
    <property type="match status" value="1"/>
</dbReference>
<dbReference type="PANTHER" id="PTHR32071">
    <property type="entry name" value="TRANSCRIPTIONAL REGULATORY PROTEIN"/>
    <property type="match status" value="1"/>
</dbReference>
<dbReference type="InterPro" id="IPR025943">
    <property type="entry name" value="Sigma_54_int_dom_ATP-bd_2"/>
</dbReference>
<dbReference type="SUPFAM" id="SSF46689">
    <property type="entry name" value="Homeodomain-like"/>
    <property type="match status" value="1"/>
</dbReference>
<dbReference type="Gene3D" id="3.30.450.20">
    <property type="entry name" value="PAS domain"/>
    <property type="match status" value="1"/>
</dbReference>
<keyword evidence="3" id="KW-0805">Transcription regulation</keyword>
<dbReference type="CDD" id="cd00009">
    <property type="entry name" value="AAA"/>
    <property type="match status" value="1"/>
</dbReference>
<dbReference type="GO" id="GO:0000160">
    <property type="term" value="P:phosphorelay signal transduction system"/>
    <property type="evidence" value="ECO:0007669"/>
    <property type="project" value="InterPro"/>
</dbReference>
<keyword evidence="1" id="KW-0547">Nucleotide-binding</keyword>
<dbReference type="Proteomes" id="UP000011721">
    <property type="component" value="Chromosome"/>
</dbReference>
<gene>
    <name evidence="9" type="ordered locus">UWK_02214</name>
</gene>
<dbReference type="InterPro" id="IPR058031">
    <property type="entry name" value="AAA_lid_NorR"/>
</dbReference>
<dbReference type="HOGENOM" id="CLU_000445_0_6_7"/>
<dbReference type="InterPro" id="IPR009057">
    <property type="entry name" value="Homeodomain-like_sf"/>
</dbReference>
<dbReference type="SMART" id="SM00382">
    <property type="entry name" value="AAA"/>
    <property type="match status" value="1"/>
</dbReference>
<dbReference type="PROSITE" id="PS50110">
    <property type="entry name" value="RESPONSE_REGULATORY"/>
    <property type="match status" value="1"/>
</dbReference>
<dbReference type="GO" id="GO:0043565">
    <property type="term" value="F:sequence-specific DNA binding"/>
    <property type="evidence" value="ECO:0007669"/>
    <property type="project" value="InterPro"/>
</dbReference>
<dbReference type="CDD" id="cd00130">
    <property type="entry name" value="PAS"/>
    <property type="match status" value="1"/>
</dbReference>
<dbReference type="PROSITE" id="PS50045">
    <property type="entry name" value="SIGMA54_INTERACT_4"/>
    <property type="match status" value="1"/>
</dbReference>
<dbReference type="PATRIC" id="fig|1167006.5.peg.2408"/>
<evidence type="ECO:0000256" key="5">
    <source>
        <dbReference type="ARBA" id="ARBA00023163"/>
    </source>
</evidence>
<evidence type="ECO:0000256" key="1">
    <source>
        <dbReference type="ARBA" id="ARBA00022741"/>
    </source>
</evidence>
<dbReference type="PRINTS" id="PR01590">
    <property type="entry name" value="HTHFIS"/>
</dbReference>
<dbReference type="NCBIfam" id="TIGR00229">
    <property type="entry name" value="sensory_box"/>
    <property type="match status" value="1"/>
</dbReference>
<evidence type="ECO:0000313" key="9">
    <source>
        <dbReference type="EMBL" id="AGF78755.1"/>
    </source>
</evidence>
<accession>M1PGI0</accession>
<keyword evidence="2" id="KW-0067">ATP-binding</keyword>
<evidence type="ECO:0000256" key="4">
    <source>
        <dbReference type="ARBA" id="ARBA00023125"/>
    </source>
</evidence>
<evidence type="ECO:0000259" key="7">
    <source>
        <dbReference type="PROSITE" id="PS50045"/>
    </source>
</evidence>
<dbReference type="Gene3D" id="1.10.8.60">
    <property type="match status" value="1"/>
</dbReference>
<dbReference type="eggNOG" id="COG2204">
    <property type="taxonomic scope" value="Bacteria"/>
</dbReference>
<evidence type="ECO:0000313" key="10">
    <source>
        <dbReference type="Proteomes" id="UP000011721"/>
    </source>
</evidence>
<sequence length="594" mass="67477">MEHDLYSAHILIVDDEESIRQTFEIFLTSEGYQFVNTVATFDQAIEAIKNTTYDLIISDIVLIGPCGTDLLKKTRELNIKCPVVMITGFPNLETATESVRHGAFDYISKPVNKNTLLRFTRQALLHWSLENKAEGLLRENEKFRRYLETIFRSVSDAIITIDANMQIVQLNETAEQWLKDKGAEGLYDLDQFPEEVGMACLNDARKVLQDGTEVRKHLIECHTADDSTKIISLNASPLRGEDDEFQGVVIVARDMSLEEPREINEIRNRFHGCVGSSRAMQEVYKMIENIGKVDTAVLITGESGTGKELAAEALHAESSRRDKPLIKVDCVSVNENLLESELFGHRKGAFTGADRDREGMLLQADGGTLFLDEIGDISPRNQLLLLRFLQEKTFTPVGQDTPLKVDVRIIAATNVDFQKMVSEGKFREDLYYRLKVIEVRLPPLRERINGIPLLATHFLTIFRKQLNKKIATISDQALECMASYQWPGNVRELRHVMERACVLCDGPMLLVQHLPDELQNPPKKETVLQSSPPFPHHHDHPVELFSISPHYQREDEKIINALKQVNGNKVKAAKLLGVARSTLYRQMQRYNIEE</sequence>
<dbReference type="Pfam" id="PF08448">
    <property type="entry name" value="PAS_4"/>
    <property type="match status" value="1"/>
</dbReference>
<dbReference type="SUPFAM" id="SSF52540">
    <property type="entry name" value="P-loop containing nucleoside triphosphate hydrolases"/>
    <property type="match status" value="1"/>
</dbReference>
<dbReference type="InterPro" id="IPR002078">
    <property type="entry name" value="Sigma_54_int"/>
</dbReference>
<reference evidence="10" key="1">
    <citation type="journal article" date="2013" name="Stand. Genomic Sci.">
        <title>Complete genome sequence of Desulfocapsa sulfexigens, a marine deltaproteobacterium specialized in disproportionating inorganic sulfur compounds.</title>
        <authorList>
            <person name="Finster K.W."/>
            <person name="Kjeldsen K.U."/>
            <person name="Kube M."/>
            <person name="Reinhardt R."/>
            <person name="Mussmann M."/>
            <person name="Amann R."/>
            <person name="Schreiber L."/>
        </authorList>
    </citation>
    <scope>NUCLEOTIDE SEQUENCE [LARGE SCALE GENOMIC DNA]</scope>
    <source>
        <strain evidence="10">DSM 10523 / SB164P1</strain>
    </source>
</reference>
<dbReference type="InterPro" id="IPR002197">
    <property type="entry name" value="HTH_Fis"/>
</dbReference>
<dbReference type="Pfam" id="PF25601">
    <property type="entry name" value="AAA_lid_14"/>
    <property type="match status" value="1"/>
</dbReference>
<dbReference type="InterPro" id="IPR013656">
    <property type="entry name" value="PAS_4"/>
</dbReference>
<dbReference type="EMBL" id="CP003985">
    <property type="protein sequence ID" value="AGF78755.1"/>
    <property type="molecule type" value="Genomic_DNA"/>
</dbReference>
<dbReference type="InterPro" id="IPR035965">
    <property type="entry name" value="PAS-like_dom_sf"/>
</dbReference>
<feature type="modified residue" description="4-aspartylphosphate" evidence="6">
    <location>
        <position position="59"/>
    </location>
</feature>
<dbReference type="SMART" id="SM00448">
    <property type="entry name" value="REC"/>
    <property type="match status" value="1"/>
</dbReference>
<dbReference type="InterPro" id="IPR027417">
    <property type="entry name" value="P-loop_NTPase"/>
</dbReference>
<dbReference type="PROSITE" id="PS00688">
    <property type="entry name" value="SIGMA54_INTERACT_3"/>
    <property type="match status" value="1"/>
</dbReference>
<dbReference type="eggNOG" id="COG3829">
    <property type="taxonomic scope" value="Bacteria"/>
</dbReference>
<dbReference type="Gene3D" id="3.40.50.2300">
    <property type="match status" value="1"/>
</dbReference>
<dbReference type="InterPro" id="IPR011006">
    <property type="entry name" value="CheY-like_superfamily"/>
</dbReference>
<dbReference type="InterPro" id="IPR001789">
    <property type="entry name" value="Sig_transdc_resp-reg_receiver"/>
</dbReference>
<evidence type="ECO:0000256" key="6">
    <source>
        <dbReference type="PROSITE-ProRule" id="PRU00169"/>
    </source>
</evidence>
<evidence type="ECO:0000256" key="3">
    <source>
        <dbReference type="ARBA" id="ARBA00023015"/>
    </source>
</evidence>
<dbReference type="InterPro" id="IPR025944">
    <property type="entry name" value="Sigma_54_int_dom_CS"/>
</dbReference>
<name>M1PGI0_DESSD</name>
<dbReference type="GO" id="GO:0006355">
    <property type="term" value="P:regulation of DNA-templated transcription"/>
    <property type="evidence" value="ECO:0007669"/>
    <property type="project" value="InterPro"/>
</dbReference>
<proteinExistence type="predicted"/>
<dbReference type="SUPFAM" id="SSF55785">
    <property type="entry name" value="PYP-like sensor domain (PAS domain)"/>
    <property type="match status" value="1"/>
</dbReference>
<dbReference type="Pfam" id="PF00072">
    <property type="entry name" value="Response_reg"/>
    <property type="match status" value="1"/>
</dbReference>
<dbReference type="Gene3D" id="1.10.10.60">
    <property type="entry name" value="Homeodomain-like"/>
    <property type="match status" value="1"/>
</dbReference>
<keyword evidence="5" id="KW-0804">Transcription</keyword>
<dbReference type="RefSeq" id="WP_015404443.1">
    <property type="nucleotide sequence ID" value="NC_020304.1"/>
</dbReference>
<feature type="domain" description="Response regulatory" evidence="8">
    <location>
        <begin position="9"/>
        <end position="124"/>
    </location>
</feature>
<dbReference type="KEGG" id="dsf:UWK_02214"/>
<dbReference type="FunFam" id="3.40.50.300:FF:000006">
    <property type="entry name" value="DNA-binding transcriptional regulator NtrC"/>
    <property type="match status" value="1"/>
</dbReference>
<feature type="domain" description="Sigma-54 factor interaction" evidence="7">
    <location>
        <begin position="273"/>
        <end position="502"/>
    </location>
</feature>
<keyword evidence="6" id="KW-0597">Phosphoprotein</keyword>
<evidence type="ECO:0000256" key="2">
    <source>
        <dbReference type="ARBA" id="ARBA00022840"/>
    </source>
</evidence>
<dbReference type="OrthoDB" id="9763792at2"/>
<evidence type="ECO:0000259" key="8">
    <source>
        <dbReference type="PROSITE" id="PS50110"/>
    </source>
</evidence>
<keyword evidence="4" id="KW-0238">DNA-binding</keyword>
<protein>
    <submittedName>
        <fullName evidence="9">PAS domain S-box</fullName>
    </submittedName>
</protein>
<dbReference type="AlphaFoldDB" id="M1PGI0"/>
<dbReference type="Pfam" id="PF02954">
    <property type="entry name" value="HTH_8"/>
    <property type="match status" value="1"/>
</dbReference>
<organism evidence="9 10">
    <name type="scientific">Desulfocapsa sulfexigens (strain DSM 10523 / SB164P1)</name>
    <dbReference type="NCBI Taxonomy" id="1167006"/>
    <lineage>
        <taxon>Bacteria</taxon>
        <taxon>Pseudomonadati</taxon>
        <taxon>Thermodesulfobacteriota</taxon>
        <taxon>Desulfobulbia</taxon>
        <taxon>Desulfobulbales</taxon>
        <taxon>Desulfocapsaceae</taxon>
        <taxon>Desulfocapsa</taxon>
    </lineage>
</organism>
<dbReference type="GO" id="GO:0005524">
    <property type="term" value="F:ATP binding"/>
    <property type="evidence" value="ECO:0007669"/>
    <property type="project" value="UniProtKB-KW"/>
</dbReference>
<dbReference type="STRING" id="1167006.UWK_02214"/>
<keyword evidence="10" id="KW-1185">Reference proteome</keyword>
<dbReference type="Gene3D" id="3.40.50.300">
    <property type="entry name" value="P-loop containing nucleotide triphosphate hydrolases"/>
    <property type="match status" value="1"/>
</dbReference>